<protein>
    <submittedName>
        <fullName evidence="2">AsnC family protein</fullName>
    </submittedName>
</protein>
<dbReference type="EMBL" id="FNOK01000037">
    <property type="protein sequence ID" value="SDY86121.1"/>
    <property type="molecule type" value="Genomic_DNA"/>
</dbReference>
<dbReference type="AlphaFoldDB" id="A0A1H3NB02"/>
<accession>A0A1H3NB02</accession>
<dbReference type="Proteomes" id="UP000199529">
    <property type="component" value="Unassembled WGS sequence"/>
</dbReference>
<dbReference type="SUPFAM" id="SSF54909">
    <property type="entry name" value="Dimeric alpha+beta barrel"/>
    <property type="match status" value="1"/>
</dbReference>
<evidence type="ECO:0000313" key="3">
    <source>
        <dbReference type="Proteomes" id="UP000199529"/>
    </source>
</evidence>
<organism evidence="2 3">
    <name type="scientific">Saccharopolyspora shandongensis</name>
    <dbReference type="NCBI Taxonomy" id="418495"/>
    <lineage>
        <taxon>Bacteria</taxon>
        <taxon>Bacillati</taxon>
        <taxon>Actinomycetota</taxon>
        <taxon>Actinomycetes</taxon>
        <taxon>Pseudonocardiales</taxon>
        <taxon>Pseudonocardiaceae</taxon>
        <taxon>Saccharopolyspora</taxon>
    </lineage>
</organism>
<reference evidence="3" key="1">
    <citation type="submission" date="2016-10" db="EMBL/GenBank/DDBJ databases">
        <authorList>
            <person name="Varghese N."/>
            <person name="Submissions S."/>
        </authorList>
    </citation>
    <scope>NUCLEOTIDE SEQUENCE [LARGE SCALE GENOMIC DNA]</scope>
    <source>
        <strain evidence="3">CGMCC 4.3530</strain>
    </source>
</reference>
<dbReference type="InterPro" id="IPR019887">
    <property type="entry name" value="Tscrpt_reg_AsnC/Lrp_C"/>
</dbReference>
<name>A0A1H3NB02_9PSEU</name>
<dbReference type="STRING" id="418495.SAMN05216215_103745"/>
<feature type="domain" description="Transcription regulator AsnC/Lrp ligand binding" evidence="1">
    <location>
        <begin position="17"/>
        <end position="76"/>
    </location>
</feature>
<dbReference type="Gene3D" id="3.30.70.920">
    <property type="match status" value="1"/>
</dbReference>
<dbReference type="RefSeq" id="WP_245761496.1">
    <property type="nucleotide sequence ID" value="NZ_FNOK01000037.1"/>
</dbReference>
<proteinExistence type="predicted"/>
<keyword evidence="3" id="KW-1185">Reference proteome</keyword>
<evidence type="ECO:0000313" key="2">
    <source>
        <dbReference type="EMBL" id="SDY86121.1"/>
    </source>
</evidence>
<evidence type="ECO:0000259" key="1">
    <source>
        <dbReference type="Pfam" id="PF01037"/>
    </source>
</evidence>
<dbReference type="Pfam" id="PF01037">
    <property type="entry name" value="AsnC_trans_reg"/>
    <property type="match status" value="1"/>
</dbReference>
<gene>
    <name evidence="2" type="ORF">SAMN05216215_103745</name>
</gene>
<sequence length="83" mass="8975">MGLQALIGVFAAAGTTREALTALLTEQEEIARAWTTAGSADALALIHARDSDHLEQIILRLQRTKAVVHTRTQILLTELVSRG</sequence>
<dbReference type="InterPro" id="IPR011008">
    <property type="entry name" value="Dimeric_a/b-barrel"/>
</dbReference>